<dbReference type="Pfam" id="PF05133">
    <property type="entry name" value="SPP1_portal"/>
    <property type="match status" value="1"/>
</dbReference>
<dbReference type="InterPro" id="IPR006432">
    <property type="entry name" value="Phage_portal_A118-type"/>
</dbReference>
<sequence length="493" mass="55814">MFRKVKGWLKGVMMRMGLVKSVKSISNVRSLQMDDAHYKHIDTWLALYKGYLSEWHDLRYTTVSGGKKRRMATLGMPKVVSQEMASLIFNERCEINVSDPDLKENIASILKKNKFTKRFQDYLEYSFALGGVVIKPYHDGKQIKLSYVTADCFVPVSWDNQGISEGCFVNESKKGDKKFTHLEWHLWENGVYVVKNELYESKDNELGKPVPLSLLYPNLEEETKIENFTRSNFVYIKPSIANNIDLHSPLGISIYANALDTIKSLDIAFDSYQREFKLGKKRVIVPTSAIRTVVDEHGNMVRYFDADDEVYEALNLGQDSDEIKDITISLRVEEHVMAINSLLNLLAMQTGFSSGSFSFDGQSVKTATEVVSENSKTFKTKQSHENVIEAALTELVDCIVQTAELYETFSAPTGEWEVTVSFDDSIAEDKLGEINKQTLMLSSGIQSKKRAIMKVHGLSEEEAIQWLQEIAEENKIQTDDAVDFFGLNDDAGA</sequence>
<name>A0ABY7W1Y9_9BACI</name>
<dbReference type="EMBL" id="CP117834">
    <property type="protein sequence ID" value="WDF02947.1"/>
    <property type="molecule type" value="Genomic_DNA"/>
</dbReference>
<proteinExistence type="predicted"/>
<dbReference type="NCBIfam" id="TIGR01542">
    <property type="entry name" value="A118_put_portal"/>
    <property type="match status" value="1"/>
</dbReference>
<dbReference type="Proteomes" id="UP001215143">
    <property type="component" value="Chromosome"/>
</dbReference>
<dbReference type="InterPro" id="IPR021145">
    <property type="entry name" value="Portal_protein_SPP1_Gp6-like"/>
</dbReference>
<protein>
    <submittedName>
        <fullName evidence="1">Phage portal protein</fullName>
    </submittedName>
</protein>
<reference evidence="1 2" key="1">
    <citation type="submission" date="2023-02" db="EMBL/GenBank/DDBJ databases">
        <authorList>
            <person name="Liu G."/>
        </authorList>
    </citation>
    <scope>NUCLEOTIDE SEQUENCE [LARGE SCALE GENOMIC DNA]</scope>
    <source>
        <strain evidence="1 2">DSM 23008</strain>
    </source>
</reference>
<keyword evidence="2" id="KW-1185">Reference proteome</keyword>
<accession>A0ABY7W1Y9</accession>
<evidence type="ECO:0000313" key="1">
    <source>
        <dbReference type="EMBL" id="WDF02947.1"/>
    </source>
</evidence>
<dbReference type="RefSeq" id="WP_274272455.1">
    <property type="nucleotide sequence ID" value="NZ_CP117834.1"/>
</dbReference>
<organism evidence="1 2">
    <name type="scientific">Shouchella hunanensis</name>
    <dbReference type="NCBI Taxonomy" id="766894"/>
    <lineage>
        <taxon>Bacteria</taxon>
        <taxon>Bacillati</taxon>
        <taxon>Bacillota</taxon>
        <taxon>Bacilli</taxon>
        <taxon>Bacillales</taxon>
        <taxon>Bacillaceae</taxon>
        <taxon>Shouchella</taxon>
    </lineage>
</organism>
<evidence type="ECO:0000313" key="2">
    <source>
        <dbReference type="Proteomes" id="UP001215143"/>
    </source>
</evidence>
<dbReference type="PIRSF" id="PIRSF011911">
    <property type="entry name" value="A118_put_portal"/>
    <property type="match status" value="1"/>
</dbReference>
<gene>
    <name evidence="1" type="ORF">PQ477_15785</name>
</gene>